<sequence length="770" mass="86241">MTIFIEAGSKIVHGSYLQQFLELGSLVRRLEVFVLGLRDRKRRSNATVHAFAHGLSSLLSFLRHQFSDGPLFKHNDGLHGCNFASIWLHYTEWEGVVRALASLCHRSIDTPPEDYPEFSMVPADLLTLVYQALEQHVQLSSPRSVTAVVAYLLTAASQPYFANLCKSMIRGESGHLPSTNEKHHFLDASALFEGDGHEETWKDDDCLDMDRFPVFIPSDLADILPVARKSLKLLEAAQPNHWIFYEAAAPQEVSWLWTEAEIQRAWRSVHLLQSTPTLPHTDCSSFRAFDNRNSVLDEFKIFDLAPGMPGAGEIDGDSQSAIHKFMTTFPESLPMIVPNLHLLCDLVFSPLHNHATLLSSALLSVFLDRASFLCMDAHLILLRSHLLLTSHVFKSRLAAALFSDEDESQPSGRAIKAYHPSAHRPKLLSDGLPQTSKAIGLAAPLISRDTWPPGGSDLSFLLRTVIADMQDSLCPRTGLVEESQNGMQQVMDEAVFRLGFAVRDLPAGTGRERWLDPLNIEALDFLYLDYKVPQPMEILIPQAVLSKYQRVFSFLLRLMRVDAAIRFVFRLMRPSSAPLFSTLSASNRLLYQFRFAAHSFISTLSTYVYDIAIGGNFDAFLSQIAVCRRNMASDHPCEFRDIFDLARTHSSVLDNILSACLLRSSQRGTGDILQGAMELVLRFCVFVGDLGDGRLEEYRAASTLKALYVAFRKKVARLVKVLTVHLEKQTKPLSKADEIDGDLRVAPGGIESLQHFLSLLDISNWWKCGE</sequence>
<comment type="subcellular location">
    <subcellularLocation>
        <location evidence="5">Cytoplasm</location>
        <location evidence="5">Cytoskeleton</location>
        <location evidence="5">Microtubule organizing center</location>
    </subcellularLocation>
</comment>
<keyword evidence="4 5" id="KW-0206">Cytoskeleton</keyword>
<evidence type="ECO:0000259" key="7">
    <source>
        <dbReference type="Pfam" id="PF17681"/>
    </source>
</evidence>
<evidence type="ECO:0000256" key="2">
    <source>
        <dbReference type="ARBA" id="ARBA00022490"/>
    </source>
</evidence>
<evidence type="ECO:0000313" key="8">
    <source>
        <dbReference type="EMBL" id="KIM61597.1"/>
    </source>
</evidence>
<dbReference type="OrthoDB" id="775571at2759"/>
<keyword evidence="9" id="KW-1185">Reference proteome</keyword>
<name>A0A0C3A9Q8_9AGAM</name>
<dbReference type="EMBL" id="KN822050">
    <property type="protein sequence ID" value="KIM61597.1"/>
    <property type="molecule type" value="Genomic_DNA"/>
</dbReference>
<dbReference type="Pfam" id="PF17681">
    <property type="entry name" value="GCP_N_terminal"/>
    <property type="match status" value="1"/>
</dbReference>
<dbReference type="InterPro" id="IPR040457">
    <property type="entry name" value="GCP_C"/>
</dbReference>
<dbReference type="GO" id="GO:0000278">
    <property type="term" value="P:mitotic cell cycle"/>
    <property type="evidence" value="ECO:0007669"/>
    <property type="project" value="TreeGrafter"/>
</dbReference>
<dbReference type="GO" id="GO:0043015">
    <property type="term" value="F:gamma-tubulin binding"/>
    <property type="evidence" value="ECO:0007669"/>
    <property type="project" value="InterPro"/>
</dbReference>
<feature type="domain" description="Gamma tubulin complex component C-terminal" evidence="6">
    <location>
        <begin position="377"/>
        <end position="766"/>
    </location>
</feature>
<evidence type="ECO:0000313" key="9">
    <source>
        <dbReference type="Proteomes" id="UP000053989"/>
    </source>
</evidence>
<evidence type="ECO:0000259" key="6">
    <source>
        <dbReference type="Pfam" id="PF04130"/>
    </source>
</evidence>
<dbReference type="Proteomes" id="UP000053989">
    <property type="component" value="Unassembled WGS sequence"/>
</dbReference>
<dbReference type="InterPro" id="IPR042241">
    <property type="entry name" value="GCP_C_sf"/>
</dbReference>
<dbReference type="GO" id="GO:0051011">
    <property type="term" value="F:microtubule minus-end binding"/>
    <property type="evidence" value="ECO:0007669"/>
    <property type="project" value="TreeGrafter"/>
</dbReference>
<dbReference type="GO" id="GO:0000930">
    <property type="term" value="C:gamma-tubulin complex"/>
    <property type="evidence" value="ECO:0007669"/>
    <property type="project" value="TreeGrafter"/>
</dbReference>
<evidence type="ECO:0000256" key="3">
    <source>
        <dbReference type="ARBA" id="ARBA00022701"/>
    </source>
</evidence>
<evidence type="ECO:0000256" key="4">
    <source>
        <dbReference type="ARBA" id="ARBA00023212"/>
    </source>
</evidence>
<organism evidence="8 9">
    <name type="scientific">Scleroderma citrinum Foug A</name>
    <dbReference type="NCBI Taxonomy" id="1036808"/>
    <lineage>
        <taxon>Eukaryota</taxon>
        <taxon>Fungi</taxon>
        <taxon>Dikarya</taxon>
        <taxon>Basidiomycota</taxon>
        <taxon>Agaricomycotina</taxon>
        <taxon>Agaricomycetes</taxon>
        <taxon>Agaricomycetidae</taxon>
        <taxon>Boletales</taxon>
        <taxon>Sclerodermatineae</taxon>
        <taxon>Sclerodermataceae</taxon>
        <taxon>Scleroderma</taxon>
    </lineage>
</organism>
<dbReference type="Pfam" id="PF04130">
    <property type="entry name" value="GCP_C_terminal"/>
    <property type="match status" value="1"/>
</dbReference>
<dbReference type="GO" id="GO:0000922">
    <property type="term" value="C:spindle pole"/>
    <property type="evidence" value="ECO:0007669"/>
    <property type="project" value="InterPro"/>
</dbReference>
<keyword evidence="3 5" id="KW-0493">Microtubule</keyword>
<dbReference type="STRING" id="1036808.A0A0C3A9Q8"/>
<gene>
    <name evidence="8" type="ORF">SCLCIDRAFT_869022</name>
</gene>
<reference evidence="9" key="2">
    <citation type="submission" date="2015-01" db="EMBL/GenBank/DDBJ databases">
        <title>Evolutionary Origins and Diversification of the Mycorrhizal Mutualists.</title>
        <authorList>
            <consortium name="DOE Joint Genome Institute"/>
            <consortium name="Mycorrhizal Genomics Consortium"/>
            <person name="Kohler A."/>
            <person name="Kuo A."/>
            <person name="Nagy L.G."/>
            <person name="Floudas D."/>
            <person name="Copeland A."/>
            <person name="Barry K.W."/>
            <person name="Cichocki N."/>
            <person name="Veneault-Fourrey C."/>
            <person name="LaButti K."/>
            <person name="Lindquist E.A."/>
            <person name="Lipzen A."/>
            <person name="Lundell T."/>
            <person name="Morin E."/>
            <person name="Murat C."/>
            <person name="Riley R."/>
            <person name="Ohm R."/>
            <person name="Sun H."/>
            <person name="Tunlid A."/>
            <person name="Henrissat B."/>
            <person name="Grigoriev I.V."/>
            <person name="Hibbett D.S."/>
            <person name="Martin F."/>
        </authorList>
    </citation>
    <scope>NUCLEOTIDE SEQUENCE [LARGE SCALE GENOMIC DNA]</scope>
    <source>
        <strain evidence="9">Foug A</strain>
    </source>
</reference>
<dbReference type="Gene3D" id="1.20.120.1900">
    <property type="entry name" value="Gamma-tubulin complex, C-terminal domain"/>
    <property type="match status" value="1"/>
</dbReference>
<comment type="similarity">
    <text evidence="1 5">Belongs to the TUBGCP family.</text>
</comment>
<dbReference type="GO" id="GO:0051225">
    <property type="term" value="P:spindle assembly"/>
    <property type="evidence" value="ECO:0007669"/>
    <property type="project" value="TreeGrafter"/>
</dbReference>
<dbReference type="InterPro" id="IPR041470">
    <property type="entry name" value="GCP_N"/>
</dbReference>
<evidence type="ECO:0000256" key="1">
    <source>
        <dbReference type="ARBA" id="ARBA00010337"/>
    </source>
</evidence>
<feature type="domain" description="Gamma tubulin complex component protein N-terminal" evidence="7">
    <location>
        <begin position="16"/>
        <end position="243"/>
    </location>
</feature>
<accession>A0A0C3A9Q8</accession>
<dbReference type="GO" id="GO:0051321">
    <property type="term" value="P:meiotic cell cycle"/>
    <property type="evidence" value="ECO:0007669"/>
    <property type="project" value="TreeGrafter"/>
</dbReference>
<dbReference type="GO" id="GO:0031122">
    <property type="term" value="P:cytoplasmic microtubule organization"/>
    <property type="evidence" value="ECO:0007669"/>
    <property type="project" value="TreeGrafter"/>
</dbReference>
<dbReference type="PANTHER" id="PTHR19302:SF70">
    <property type="entry name" value="GAMMA-TUBULIN COMPLEX COMPONENT 6"/>
    <property type="match status" value="1"/>
</dbReference>
<dbReference type="InterPro" id="IPR007259">
    <property type="entry name" value="GCP"/>
</dbReference>
<evidence type="ECO:0000256" key="5">
    <source>
        <dbReference type="RuleBase" id="RU363050"/>
    </source>
</evidence>
<dbReference type="PANTHER" id="PTHR19302">
    <property type="entry name" value="GAMMA TUBULIN COMPLEX PROTEIN"/>
    <property type="match status" value="1"/>
</dbReference>
<keyword evidence="2 5" id="KW-0963">Cytoplasm</keyword>
<dbReference type="InParanoid" id="A0A0C3A9Q8"/>
<dbReference type="HOGENOM" id="CLU_011863_1_0_1"/>
<proteinExistence type="inferred from homology"/>
<dbReference type="GO" id="GO:0005874">
    <property type="term" value="C:microtubule"/>
    <property type="evidence" value="ECO:0007669"/>
    <property type="project" value="UniProtKB-KW"/>
</dbReference>
<protein>
    <recommendedName>
        <fullName evidence="5">Spindle pole body component</fullName>
    </recommendedName>
</protein>
<dbReference type="GO" id="GO:0005816">
    <property type="term" value="C:spindle pole body"/>
    <property type="evidence" value="ECO:0007669"/>
    <property type="project" value="UniProtKB-ARBA"/>
</dbReference>
<reference evidence="8 9" key="1">
    <citation type="submission" date="2014-04" db="EMBL/GenBank/DDBJ databases">
        <authorList>
            <consortium name="DOE Joint Genome Institute"/>
            <person name="Kuo A."/>
            <person name="Kohler A."/>
            <person name="Nagy L.G."/>
            <person name="Floudas D."/>
            <person name="Copeland A."/>
            <person name="Barry K.W."/>
            <person name="Cichocki N."/>
            <person name="Veneault-Fourrey C."/>
            <person name="LaButti K."/>
            <person name="Lindquist E.A."/>
            <person name="Lipzen A."/>
            <person name="Lundell T."/>
            <person name="Morin E."/>
            <person name="Murat C."/>
            <person name="Sun H."/>
            <person name="Tunlid A."/>
            <person name="Henrissat B."/>
            <person name="Grigoriev I.V."/>
            <person name="Hibbett D.S."/>
            <person name="Martin F."/>
            <person name="Nordberg H.P."/>
            <person name="Cantor M.N."/>
            <person name="Hua S.X."/>
        </authorList>
    </citation>
    <scope>NUCLEOTIDE SEQUENCE [LARGE SCALE GENOMIC DNA]</scope>
    <source>
        <strain evidence="8 9">Foug A</strain>
    </source>
</reference>
<dbReference type="GO" id="GO:0007020">
    <property type="term" value="P:microtubule nucleation"/>
    <property type="evidence" value="ECO:0007669"/>
    <property type="project" value="InterPro"/>
</dbReference>
<dbReference type="AlphaFoldDB" id="A0A0C3A9Q8"/>